<dbReference type="Proteomes" id="UP001179952">
    <property type="component" value="Unassembled WGS sequence"/>
</dbReference>
<keyword evidence="2" id="KW-0131">Cell cycle</keyword>
<keyword evidence="1" id="KW-0132">Cell division</keyword>
<name>A0AAV9AKN1_ACOGR</name>
<comment type="caution">
    <text evidence="4">The sequence shown here is derived from an EMBL/GenBank/DDBJ whole genome shotgun (WGS) entry which is preliminary data.</text>
</comment>
<organism evidence="4 5">
    <name type="scientific">Acorus gramineus</name>
    <name type="common">Dwarf sweet flag</name>
    <dbReference type="NCBI Taxonomy" id="55184"/>
    <lineage>
        <taxon>Eukaryota</taxon>
        <taxon>Viridiplantae</taxon>
        <taxon>Streptophyta</taxon>
        <taxon>Embryophyta</taxon>
        <taxon>Tracheophyta</taxon>
        <taxon>Spermatophyta</taxon>
        <taxon>Magnoliopsida</taxon>
        <taxon>Liliopsida</taxon>
        <taxon>Acoraceae</taxon>
        <taxon>Acorus</taxon>
    </lineage>
</organism>
<dbReference type="CDD" id="cd20544">
    <property type="entry name" value="CYCLIN_AtCycD-like_rpt2"/>
    <property type="match status" value="1"/>
</dbReference>
<dbReference type="Pfam" id="PF02984">
    <property type="entry name" value="Cyclin_C"/>
    <property type="match status" value="1"/>
</dbReference>
<evidence type="ECO:0000313" key="4">
    <source>
        <dbReference type="EMBL" id="KAK1264773.1"/>
    </source>
</evidence>
<gene>
    <name evidence="4" type="ORF">QJS04_geneDACA011326</name>
</gene>
<reference evidence="4" key="2">
    <citation type="submission" date="2023-06" db="EMBL/GenBank/DDBJ databases">
        <authorList>
            <person name="Ma L."/>
            <person name="Liu K.-W."/>
            <person name="Li Z."/>
            <person name="Hsiao Y.-Y."/>
            <person name="Qi Y."/>
            <person name="Fu T."/>
            <person name="Tang G."/>
            <person name="Zhang D."/>
            <person name="Sun W.-H."/>
            <person name="Liu D.-K."/>
            <person name="Li Y."/>
            <person name="Chen G.-Z."/>
            <person name="Liu X.-D."/>
            <person name="Liao X.-Y."/>
            <person name="Jiang Y.-T."/>
            <person name="Yu X."/>
            <person name="Hao Y."/>
            <person name="Huang J."/>
            <person name="Zhao X.-W."/>
            <person name="Ke S."/>
            <person name="Chen Y.-Y."/>
            <person name="Wu W.-L."/>
            <person name="Hsu J.-L."/>
            <person name="Lin Y.-F."/>
            <person name="Huang M.-D."/>
            <person name="Li C.-Y."/>
            <person name="Huang L."/>
            <person name="Wang Z.-W."/>
            <person name="Zhao X."/>
            <person name="Zhong W.-Y."/>
            <person name="Peng D.-H."/>
            <person name="Ahmad S."/>
            <person name="Lan S."/>
            <person name="Zhang J.-S."/>
            <person name="Tsai W.-C."/>
            <person name="Van De Peer Y."/>
            <person name="Liu Z.-J."/>
        </authorList>
    </citation>
    <scope>NUCLEOTIDE SEQUENCE</scope>
    <source>
        <strain evidence="4">SCP</strain>
        <tissue evidence="4">Leaves</tissue>
    </source>
</reference>
<protein>
    <recommendedName>
        <fullName evidence="3">Cyclin C-terminal domain-containing protein</fullName>
    </recommendedName>
</protein>
<dbReference type="SUPFAM" id="SSF47954">
    <property type="entry name" value="Cyclin-like"/>
    <property type="match status" value="1"/>
</dbReference>
<proteinExistence type="predicted"/>
<evidence type="ECO:0000259" key="3">
    <source>
        <dbReference type="Pfam" id="PF02984"/>
    </source>
</evidence>
<dbReference type="PANTHER" id="PTHR10177">
    <property type="entry name" value="CYCLINS"/>
    <property type="match status" value="1"/>
</dbReference>
<keyword evidence="5" id="KW-1185">Reference proteome</keyword>
<evidence type="ECO:0000256" key="1">
    <source>
        <dbReference type="ARBA" id="ARBA00022618"/>
    </source>
</evidence>
<sequence length="304" mass="33799">MKIKIISIKITSSTDPKLKSEPLSLCFQKLCKSEDLDHSFESKTIQRTEMAVLKALDWRLNPVTAHSYVEPLTWRRHAAIAARVTDLLLASLLDPMFLGFRPSVVAASALRCALEELTPSECNDHIPSLASQDSLERCHKAMGERLVPPELPGCSHNPCCPSSPVTVIPSRRMEIIDQSICTDKEEEKKRSKTQELQKMATMTAISSSFLQNQSFMKEFNPKLSLRKSTSFRVRAAKLPAGVELPKVEPKLSEPFLGFTKTAEIWNSRACMIGIIGTFIVELILKKGILQIIGVEVGKGLDLPL</sequence>
<dbReference type="Gene3D" id="1.10.472.10">
    <property type="entry name" value="Cyclin-like"/>
    <property type="match status" value="1"/>
</dbReference>
<feature type="domain" description="Cyclin C-terminal" evidence="3">
    <location>
        <begin position="87"/>
        <end position="145"/>
    </location>
</feature>
<evidence type="ECO:0000256" key="2">
    <source>
        <dbReference type="ARBA" id="ARBA00023306"/>
    </source>
</evidence>
<dbReference type="SUPFAM" id="SSF103511">
    <property type="entry name" value="Chlorophyll a-b binding protein"/>
    <property type="match status" value="1"/>
</dbReference>
<dbReference type="EMBL" id="JAUJYN010000008">
    <property type="protein sequence ID" value="KAK1264773.1"/>
    <property type="molecule type" value="Genomic_DNA"/>
</dbReference>
<evidence type="ECO:0000313" key="5">
    <source>
        <dbReference type="Proteomes" id="UP001179952"/>
    </source>
</evidence>
<reference evidence="4" key="1">
    <citation type="journal article" date="2023" name="Nat. Commun.">
        <title>Diploid and tetraploid genomes of Acorus and the evolution of monocots.</title>
        <authorList>
            <person name="Ma L."/>
            <person name="Liu K.W."/>
            <person name="Li Z."/>
            <person name="Hsiao Y.Y."/>
            <person name="Qi Y."/>
            <person name="Fu T."/>
            <person name="Tang G.D."/>
            <person name="Zhang D."/>
            <person name="Sun W.H."/>
            <person name="Liu D.K."/>
            <person name="Li Y."/>
            <person name="Chen G.Z."/>
            <person name="Liu X.D."/>
            <person name="Liao X.Y."/>
            <person name="Jiang Y.T."/>
            <person name="Yu X."/>
            <person name="Hao Y."/>
            <person name="Huang J."/>
            <person name="Zhao X.W."/>
            <person name="Ke S."/>
            <person name="Chen Y.Y."/>
            <person name="Wu W.L."/>
            <person name="Hsu J.L."/>
            <person name="Lin Y.F."/>
            <person name="Huang M.D."/>
            <person name="Li C.Y."/>
            <person name="Huang L."/>
            <person name="Wang Z.W."/>
            <person name="Zhao X."/>
            <person name="Zhong W.Y."/>
            <person name="Peng D.H."/>
            <person name="Ahmad S."/>
            <person name="Lan S."/>
            <person name="Zhang J.S."/>
            <person name="Tsai W.C."/>
            <person name="Van de Peer Y."/>
            <person name="Liu Z.J."/>
        </authorList>
    </citation>
    <scope>NUCLEOTIDE SEQUENCE</scope>
    <source>
        <strain evidence="4">SCP</strain>
    </source>
</reference>
<dbReference type="InterPro" id="IPR036915">
    <property type="entry name" value="Cyclin-like_sf"/>
</dbReference>
<dbReference type="AlphaFoldDB" id="A0AAV9AKN1"/>
<dbReference type="GO" id="GO:0051301">
    <property type="term" value="P:cell division"/>
    <property type="evidence" value="ECO:0007669"/>
    <property type="project" value="UniProtKB-KW"/>
</dbReference>
<dbReference type="InterPro" id="IPR004367">
    <property type="entry name" value="Cyclin_C-dom"/>
</dbReference>
<dbReference type="InterPro" id="IPR039361">
    <property type="entry name" value="Cyclin"/>
</dbReference>
<accession>A0AAV9AKN1</accession>